<dbReference type="Gene3D" id="1.10.287.1060">
    <property type="entry name" value="ESAT-6-like"/>
    <property type="match status" value="1"/>
</dbReference>
<reference evidence="2" key="1">
    <citation type="journal article" date="2019" name="Int. J. Syst. Evol. Microbiol.">
        <title>The Global Catalogue of Microorganisms (GCM) 10K type strain sequencing project: providing services to taxonomists for standard genome sequencing and annotation.</title>
        <authorList>
            <consortium name="The Broad Institute Genomics Platform"/>
            <consortium name="The Broad Institute Genome Sequencing Center for Infectious Disease"/>
            <person name="Wu L."/>
            <person name="Ma J."/>
        </authorList>
    </citation>
    <scope>NUCLEOTIDE SEQUENCE [LARGE SCALE GENOMIC DNA]</scope>
    <source>
        <strain evidence="2">DT72</strain>
    </source>
</reference>
<protein>
    <submittedName>
        <fullName evidence="1">WXG100 family type VII secretion target</fullName>
    </submittedName>
</protein>
<comment type="caution">
    <text evidence="1">The sequence shown here is derived from an EMBL/GenBank/DDBJ whole genome shotgun (WGS) entry which is preliminary data.</text>
</comment>
<evidence type="ECO:0000313" key="1">
    <source>
        <dbReference type="EMBL" id="MFD1814580.1"/>
    </source>
</evidence>
<proteinExistence type="predicted"/>
<name>A0ABW4P7Z4_9NOCA</name>
<dbReference type="Pfam" id="PF06013">
    <property type="entry name" value="WXG100"/>
    <property type="match status" value="1"/>
</dbReference>
<accession>A0ABW4P7Z4</accession>
<dbReference type="InterPro" id="IPR010310">
    <property type="entry name" value="T7SS_ESAT-6-like"/>
</dbReference>
<evidence type="ECO:0000313" key="2">
    <source>
        <dbReference type="Proteomes" id="UP001597286"/>
    </source>
</evidence>
<keyword evidence="2" id="KW-1185">Reference proteome</keyword>
<organism evidence="1 2">
    <name type="scientific">Rhodococcus gannanensis</name>
    <dbReference type="NCBI Taxonomy" id="1960308"/>
    <lineage>
        <taxon>Bacteria</taxon>
        <taxon>Bacillati</taxon>
        <taxon>Actinomycetota</taxon>
        <taxon>Actinomycetes</taxon>
        <taxon>Mycobacteriales</taxon>
        <taxon>Nocardiaceae</taxon>
        <taxon>Rhodococcus</taxon>
    </lineage>
</organism>
<dbReference type="EMBL" id="JBHUFB010000019">
    <property type="protein sequence ID" value="MFD1814580.1"/>
    <property type="molecule type" value="Genomic_DNA"/>
</dbReference>
<dbReference type="SUPFAM" id="SSF140453">
    <property type="entry name" value="EsxAB dimer-like"/>
    <property type="match status" value="1"/>
</dbReference>
<sequence>MAGYVANTEQILALIDKARRIGEQINTRISQVEREVATLHVEWDGDAAEAHRSHTDTWQREMGDMKTALAALEASTQNAHDGYLANVEHNVKMWP</sequence>
<gene>
    <name evidence="1" type="ORF">ACFSJG_20380</name>
</gene>
<dbReference type="RefSeq" id="WP_378487057.1">
    <property type="nucleotide sequence ID" value="NZ_JBHUFB010000019.1"/>
</dbReference>
<dbReference type="Proteomes" id="UP001597286">
    <property type="component" value="Unassembled WGS sequence"/>
</dbReference>
<dbReference type="InterPro" id="IPR036689">
    <property type="entry name" value="ESAT-6-like_sf"/>
</dbReference>